<dbReference type="InterPro" id="IPR054465">
    <property type="entry name" value="Integrase_p58-like_C"/>
</dbReference>
<organism evidence="2 3">
    <name type="scientific">Araneus ventricosus</name>
    <name type="common">Orbweaver spider</name>
    <name type="synonym">Epeira ventricosa</name>
    <dbReference type="NCBI Taxonomy" id="182803"/>
    <lineage>
        <taxon>Eukaryota</taxon>
        <taxon>Metazoa</taxon>
        <taxon>Ecdysozoa</taxon>
        <taxon>Arthropoda</taxon>
        <taxon>Chelicerata</taxon>
        <taxon>Arachnida</taxon>
        <taxon>Araneae</taxon>
        <taxon>Araneomorphae</taxon>
        <taxon>Entelegynae</taxon>
        <taxon>Araneoidea</taxon>
        <taxon>Araneidae</taxon>
        <taxon>Araneus</taxon>
    </lineage>
</organism>
<keyword evidence="3" id="KW-1185">Reference proteome</keyword>
<proteinExistence type="predicted"/>
<sequence length="138" mass="16032">MRRCQDLAVERMTEVQVKRKIWYDKNAVRRKFQVGDQVLVLATSKPNKMAVQWTGPGVIESQLSDTNYIVKMANKNDKTQIYHVNLLKPYHQTPEKINLLISERKEIPEAESDELGIPYPTVDPNVYDFEEIIRDSAL</sequence>
<dbReference type="OrthoDB" id="6435711at2759"/>
<evidence type="ECO:0000259" key="1">
    <source>
        <dbReference type="Pfam" id="PF22938"/>
    </source>
</evidence>
<gene>
    <name evidence="2" type="ORF">AVEN_92495_1</name>
</gene>
<comment type="caution">
    <text evidence="2">The sequence shown here is derived from an EMBL/GenBank/DDBJ whole genome shotgun (WGS) entry which is preliminary data.</text>
</comment>
<dbReference type="EMBL" id="BGPR01000018">
    <property type="protein sequence ID" value="GBL79280.1"/>
    <property type="molecule type" value="Genomic_DNA"/>
</dbReference>
<evidence type="ECO:0000313" key="3">
    <source>
        <dbReference type="Proteomes" id="UP000499080"/>
    </source>
</evidence>
<accession>A0A4Y2AHR7</accession>
<name>A0A4Y2AHR7_ARAVE</name>
<reference evidence="2 3" key="1">
    <citation type="journal article" date="2019" name="Sci. Rep.">
        <title>Orb-weaving spider Araneus ventricosus genome elucidates the spidroin gene catalogue.</title>
        <authorList>
            <person name="Kono N."/>
            <person name="Nakamura H."/>
            <person name="Ohtoshi R."/>
            <person name="Moran D.A.P."/>
            <person name="Shinohara A."/>
            <person name="Yoshida Y."/>
            <person name="Fujiwara M."/>
            <person name="Mori M."/>
            <person name="Tomita M."/>
            <person name="Arakawa K."/>
        </authorList>
    </citation>
    <scope>NUCLEOTIDE SEQUENCE [LARGE SCALE GENOMIC DNA]</scope>
</reference>
<dbReference type="AlphaFoldDB" id="A0A4Y2AHR7"/>
<feature type="domain" description="Integrase p58-like C-terminal" evidence="1">
    <location>
        <begin position="55"/>
        <end position="89"/>
    </location>
</feature>
<dbReference type="Pfam" id="PF22938">
    <property type="entry name" value="Integrase_p58_C"/>
    <property type="match status" value="1"/>
</dbReference>
<evidence type="ECO:0000313" key="2">
    <source>
        <dbReference type="EMBL" id="GBL79280.1"/>
    </source>
</evidence>
<protein>
    <recommendedName>
        <fullName evidence="1">Integrase p58-like C-terminal domain-containing protein</fullName>
    </recommendedName>
</protein>
<dbReference type="Proteomes" id="UP000499080">
    <property type="component" value="Unassembled WGS sequence"/>
</dbReference>